<keyword evidence="1" id="KW-0677">Repeat</keyword>
<dbReference type="Gene3D" id="1.25.40.10">
    <property type="entry name" value="Tetratricopeptide repeat domain"/>
    <property type="match status" value="3"/>
</dbReference>
<dbReference type="EMBL" id="CM004401">
    <property type="protein sequence ID" value="OAY29447.1"/>
    <property type="molecule type" value="Genomic_DNA"/>
</dbReference>
<feature type="repeat" description="PPR" evidence="2">
    <location>
        <begin position="241"/>
        <end position="275"/>
    </location>
</feature>
<evidence type="ECO:0000256" key="1">
    <source>
        <dbReference type="ARBA" id="ARBA00022737"/>
    </source>
</evidence>
<evidence type="ECO:0008006" key="4">
    <source>
        <dbReference type="Google" id="ProtNLM"/>
    </source>
</evidence>
<feature type="repeat" description="PPR" evidence="2">
    <location>
        <begin position="171"/>
        <end position="205"/>
    </location>
</feature>
<dbReference type="AlphaFoldDB" id="A0A251J5R5"/>
<proteinExistence type="predicted"/>
<dbReference type="InterPro" id="IPR011990">
    <property type="entry name" value="TPR-like_helical_dom_sf"/>
</dbReference>
<evidence type="ECO:0000313" key="3">
    <source>
        <dbReference type="EMBL" id="OAY29448.1"/>
    </source>
</evidence>
<feature type="repeat" description="PPR" evidence="2">
    <location>
        <begin position="311"/>
        <end position="345"/>
    </location>
</feature>
<dbReference type="Pfam" id="PF13041">
    <property type="entry name" value="PPR_2"/>
    <property type="match status" value="3"/>
</dbReference>
<dbReference type="EMBL" id="CM004401">
    <property type="protein sequence ID" value="OAY29448.1"/>
    <property type="molecule type" value="Genomic_DNA"/>
</dbReference>
<dbReference type="NCBIfam" id="TIGR00756">
    <property type="entry name" value="PPR"/>
    <property type="match status" value="5"/>
</dbReference>
<name>A0A251J5R5_MANES</name>
<reference evidence="3" key="1">
    <citation type="submission" date="2016-02" db="EMBL/GenBank/DDBJ databases">
        <title>WGS assembly of Manihot esculenta.</title>
        <authorList>
            <person name="Bredeson J.V."/>
            <person name="Prochnik S.E."/>
            <person name="Lyons J.B."/>
            <person name="Schmutz J."/>
            <person name="Grimwood J."/>
            <person name="Vrebalov J."/>
            <person name="Bart R.S."/>
            <person name="Amuge T."/>
            <person name="Ferguson M.E."/>
            <person name="Green R."/>
            <person name="Putnam N."/>
            <person name="Stites J."/>
            <person name="Rounsley S."/>
            <person name="Rokhsar D.S."/>
        </authorList>
    </citation>
    <scope>NUCLEOTIDE SEQUENCE [LARGE SCALE GENOMIC DNA]</scope>
    <source>
        <tissue evidence="3">Leaf</tissue>
    </source>
</reference>
<dbReference type="SUPFAM" id="SSF81901">
    <property type="entry name" value="HCP-like"/>
    <property type="match status" value="1"/>
</dbReference>
<gene>
    <name evidence="3" type="ORF">MANES_15G145600</name>
</gene>
<dbReference type="PANTHER" id="PTHR45613">
    <property type="entry name" value="PENTATRICOPEPTIDE REPEAT-CONTAINING PROTEIN"/>
    <property type="match status" value="1"/>
</dbReference>
<dbReference type="PANTHER" id="PTHR45613:SF207">
    <property type="entry name" value="OS08G0300700 PROTEIN"/>
    <property type="match status" value="1"/>
</dbReference>
<protein>
    <recommendedName>
        <fullName evidence="4">Pentacotripeptide-repeat region of PRORP domain-containing protein</fullName>
    </recommendedName>
</protein>
<organism evidence="3">
    <name type="scientific">Manihot esculenta</name>
    <name type="common">Cassava</name>
    <name type="synonym">Jatropha manihot</name>
    <dbReference type="NCBI Taxonomy" id="3983"/>
    <lineage>
        <taxon>Eukaryota</taxon>
        <taxon>Viridiplantae</taxon>
        <taxon>Streptophyta</taxon>
        <taxon>Embryophyta</taxon>
        <taxon>Tracheophyta</taxon>
        <taxon>Spermatophyta</taxon>
        <taxon>Magnoliopsida</taxon>
        <taxon>eudicotyledons</taxon>
        <taxon>Gunneridae</taxon>
        <taxon>Pentapetalae</taxon>
        <taxon>rosids</taxon>
        <taxon>fabids</taxon>
        <taxon>Malpighiales</taxon>
        <taxon>Euphorbiaceae</taxon>
        <taxon>Crotonoideae</taxon>
        <taxon>Manihoteae</taxon>
        <taxon>Manihot</taxon>
    </lineage>
</organism>
<dbReference type="InterPro" id="IPR002885">
    <property type="entry name" value="PPR_rpt"/>
</dbReference>
<dbReference type="Pfam" id="PF01535">
    <property type="entry name" value="PPR"/>
    <property type="match status" value="1"/>
</dbReference>
<sequence>MKPHKFPSSQILLHNKLKSATVILSNQRDSVALFSSTPCSNTNHTQTETPYQSFSTDSPPVSTHQALLNSIQSSQWHFVKHLAPNLTPDLISSALLSLQKTPDLALQFVTHTGFKNLDIRTKCLALAVISRSPSPKPTLQLLKETLASGISTIKEVFDELAVARERLNAKSIILFDLLIRACCELKKGDDAFECFSMMKEKGVVPKIETCNAMLSLFLKLNRTQTAWVLYAEMFRLRINSTVYTFNIMINVLCKEGKLKKAKEFIGFMESLGVKPNVVTYNTIIHGYCWLGRVEGAQTILDAMKSKGLEPDSYTYGSLISGMCKEGRLDEASRMLEKMKEIGLLPNAVTYNTLINGYCNKGDLEKAFGYKDEMVGRGILPTVSTYNLLIHALFMEDVGMQRKHLASMMKWYVKAFSLHG</sequence>
<feature type="repeat" description="PPR" evidence="2">
    <location>
        <begin position="276"/>
        <end position="310"/>
    </location>
</feature>
<evidence type="ECO:0000256" key="2">
    <source>
        <dbReference type="PROSITE-ProRule" id="PRU00708"/>
    </source>
</evidence>
<feature type="repeat" description="PPR" evidence="2">
    <location>
        <begin position="346"/>
        <end position="380"/>
    </location>
</feature>
<accession>A0A251J5R5</accession>
<dbReference type="PROSITE" id="PS51375">
    <property type="entry name" value="PPR"/>
    <property type="match status" value="5"/>
</dbReference>